<evidence type="ECO:0000313" key="2">
    <source>
        <dbReference type="EMBL" id="CAJ1399434.1"/>
    </source>
</evidence>
<dbReference type="PROSITE" id="PS50861">
    <property type="entry name" value="AA_TRNA_LIGASE_II_GLYAB"/>
    <property type="match status" value="1"/>
</dbReference>
<dbReference type="GO" id="GO:0004820">
    <property type="term" value="F:glycine-tRNA ligase activity"/>
    <property type="evidence" value="ECO:0007669"/>
    <property type="project" value="InterPro"/>
</dbReference>
<reference evidence="2" key="1">
    <citation type="submission" date="2023-08" db="EMBL/GenBank/DDBJ databases">
        <authorList>
            <person name="Chen Y."/>
            <person name="Shah S."/>
            <person name="Dougan E. K."/>
            <person name="Thang M."/>
            <person name="Chan C."/>
        </authorList>
    </citation>
    <scope>NUCLEOTIDE SEQUENCE</scope>
</reference>
<evidence type="ECO:0000313" key="3">
    <source>
        <dbReference type="Proteomes" id="UP001178507"/>
    </source>
</evidence>
<dbReference type="GO" id="GO:0005524">
    <property type="term" value="F:ATP binding"/>
    <property type="evidence" value="ECO:0007669"/>
    <property type="project" value="InterPro"/>
</dbReference>
<dbReference type="InterPro" id="IPR006194">
    <property type="entry name" value="Gly-tRNA-synth_heterodimer"/>
</dbReference>
<feature type="region of interest" description="Disordered" evidence="1">
    <location>
        <begin position="88"/>
        <end position="113"/>
    </location>
</feature>
<gene>
    <name evidence="2" type="ORF">EVOR1521_LOCUS22968</name>
</gene>
<organism evidence="2 3">
    <name type="scientific">Effrenium voratum</name>
    <dbReference type="NCBI Taxonomy" id="2562239"/>
    <lineage>
        <taxon>Eukaryota</taxon>
        <taxon>Sar</taxon>
        <taxon>Alveolata</taxon>
        <taxon>Dinophyceae</taxon>
        <taxon>Suessiales</taxon>
        <taxon>Symbiodiniaceae</taxon>
        <taxon>Effrenium</taxon>
    </lineage>
</organism>
<dbReference type="GO" id="GO:0006426">
    <property type="term" value="P:glycyl-tRNA aminoacylation"/>
    <property type="evidence" value="ECO:0007669"/>
    <property type="project" value="InterPro"/>
</dbReference>
<dbReference type="AlphaFoldDB" id="A0AA36J5E7"/>
<accession>A0AA36J5E7</accession>
<name>A0AA36J5E7_9DINO</name>
<sequence length="124" mass="14362">MPPVQAAFFSIAKLSPPIKPDDSVGDAPLPALWEERPMRCSYHDFSDGREYPDMALRPNRLLHEYGEMKLAAFLQDVERAPVDLTQAVRQKRRDLEKRSRSSSPSRRKPSVESMLQTFWRQFSN</sequence>
<protein>
    <submittedName>
        <fullName evidence="2">Uncharacterized protein</fullName>
    </submittedName>
</protein>
<dbReference type="GO" id="GO:0005737">
    <property type="term" value="C:cytoplasm"/>
    <property type="evidence" value="ECO:0007669"/>
    <property type="project" value="InterPro"/>
</dbReference>
<comment type="caution">
    <text evidence="2">The sequence shown here is derived from an EMBL/GenBank/DDBJ whole genome shotgun (WGS) entry which is preliminary data.</text>
</comment>
<dbReference type="EMBL" id="CAUJNA010003336">
    <property type="protein sequence ID" value="CAJ1399434.1"/>
    <property type="molecule type" value="Genomic_DNA"/>
</dbReference>
<proteinExistence type="predicted"/>
<keyword evidence="3" id="KW-1185">Reference proteome</keyword>
<dbReference type="Proteomes" id="UP001178507">
    <property type="component" value="Unassembled WGS sequence"/>
</dbReference>
<evidence type="ECO:0000256" key="1">
    <source>
        <dbReference type="SAM" id="MobiDB-lite"/>
    </source>
</evidence>